<feature type="transmembrane region" description="Helical" evidence="11">
    <location>
        <begin position="43"/>
        <end position="60"/>
    </location>
</feature>
<dbReference type="AlphaFoldDB" id="A0AA49QB36"/>
<evidence type="ECO:0000313" key="12">
    <source>
        <dbReference type="EMBL" id="WLD47519.1"/>
    </source>
</evidence>
<dbReference type="SMART" id="SM01021">
    <property type="entry name" value="Bac_rhodopsin"/>
    <property type="match status" value="1"/>
</dbReference>
<keyword evidence="3" id="KW-0600">Photoreceptor protein</keyword>
<evidence type="ECO:0000256" key="5">
    <source>
        <dbReference type="ARBA" id="ARBA00022692"/>
    </source>
</evidence>
<evidence type="ECO:0000256" key="1">
    <source>
        <dbReference type="ARBA" id="ARBA00004141"/>
    </source>
</evidence>
<dbReference type="InterPro" id="IPR018229">
    <property type="entry name" value="Rhodopsin_retinal_BS"/>
</dbReference>
<evidence type="ECO:0000256" key="3">
    <source>
        <dbReference type="ARBA" id="ARBA00022543"/>
    </source>
</evidence>
<reference evidence="12" key="1">
    <citation type="submission" date="2023-04" db="EMBL/GenBank/DDBJ databases">
        <authorList>
            <person name="Andrews S.M."/>
            <person name="Marchetti A."/>
        </authorList>
    </citation>
    <scope>NUCLEOTIDE SEQUENCE</scope>
    <source>
        <strain evidence="12">UNC1904</strain>
    </source>
</reference>
<dbReference type="PROSITE" id="PS00950">
    <property type="entry name" value="BACTERIAL_OPSIN_1"/>
    <property type="match status" value="1"/>
</dbReference>
<evidence type="ECO:0000256" key="11">
    <source>
        <dbReference type="SAM" id="Phobius"/>
    </source>
</evidence>
<accession>A0AA49QB36</accession>
<evidence type="ECO:0000256" key="7">
    <source>
        <dbReference type="ARBA" id="ARBA00022989"/>
    </source>
</evidence>
<keyword evidence="9 11" id="KW-0472">Membrane</keyword>
<feature type="transmembrane region" description="Helical" evidence="11">
    <location>
        <begin position="123"/>
        <end position="139"/>
    </location>
</feature>
<evidence type="ECO:0000256" key="10">
    <source>
        <dbReference type="ARBA" id="ARBA00023170"/>
    </source>
</evidence>
<organism evidence="12">
    <name type="scientific">Synedra hyperborea</name>
    <dbReference type="NCBI Taxonomy" id="265534"/>
    <lineage>
        <taxon>Eukaryota</taxon>
        <taxon>Sar</taxon>
        <taxon>Stramenopiles</taxon>
        <taxon>Ochrophyta</taxon>
        <taxon>Bacillariophyta</taxon>
        <taxon>Fragilariophyceae</taxon>
        <taxon>Fragilariophycidae</taxon>
        <taxon>Fragilariales</taxon>
        <taxon>Fragilariaceae</taxon>
        <taxon>Synedra</taxon>
    </lineage>
</organism>
<comment type="similarity">
    <text evidence="2">Belongs to the archaeal/bacterial/fungal opsin family.</text>
</comment>
<keyword evidence="8" id="KW-0157">Chromophore</keyword>
<sequence length="262" mass="29432">MASITATQFNLVYDVLSFSLATMGATTIFLWMRVSSAAERYKSALIISGLVTFIAAYHYLRIFNSWTEAFEWTKDGTVQATGIPFNDAYRYMDWLLTVPLLLIEIVLVMNLPDDEIFSKASKLGVASALMIILGYPGELVLDENHLGTRWFYWFAAMIPFVYIVYTLLIGLADATNSETDLTVRKLTKGVQWLTVISWCTYPIVYVFPMLGIARDDIVVYIQLGYSVSDIISKCGVGLMIYRISMAKSVALRRGSEQTPLLA</sequence>
<dbReference type="SUPFAM" id="SSF81321">
    <property type="entry name" value="Family A G protein-coupled receptor-like"/>
    <property type="match status" value="1"/>
</dbReference>
<dbReference type="PANTHER" id="PTHR28286:SF2">
    <property type="entry name" value="BACTERIORHODOPSIN _OPSIN, NOPA (EUROFUNG)"/>
    <property type="match status" value="1"/>
</dbReference>
<dbReference type="EMBL" id="OQ856872">
    <property type="protein sequence ID" value="WLD47519.1"/>
    <property type="molecule type" value="mRNA"/>
</dbReference>
<gene>
    <name evidence="12" type="primary">RHO</name>
</gene>
<evidence type="ECO:0000256" key="8">
    <source>
        <dbReference type="ARBA" id="ARBA00022991"/>
    </source>
</evidence>
<dbReference type="CDD" id="cd15242">
    <property type="entry name" value="7tm_Proteorhodopsin"/>
    <property type="match status" value="1"/>
</dbReference>
<keyword evidence="10" id="KW-0675">Receptor</keyword>
<dbReference type="Gene3D" id="1.20.1070.10">
    <property type="entry name" value="Rhodopsin 7-helix transmembrane proteins"/>
    <property type="match status" value="1"/>
</dbReference>
<feature type="transmembrane region" description="Helical" evidence="11">
    <location>
        <begin position="192"/>
        <end position="213"/>
    </location>
</feature>
<proteinExistence type="evidence at transcript level"/>
<evidence type="ECO:0000256" key="4">
    <source>
        <dbReference type="ARBA" id="ARBA00022606"/>
    </source>
</evidence>
<evidence type="ECO:0000256" key="2">
    <source>
        <dbReference type="ARBA" id="ARBA00008130"/>
    </source>
</evidence>
<dbReference type="PANTHER" id="PTHR28286">
    <property type="match status" value="1"/>
</dbReference>
<feature type="transmembrane region" description="Helical" evidence="11">
    <location>
        <begin position="94"/>
        <end position="111"/>
    </location>
</feature>
<dbReference type="GO" id="GO:0005216">
    <property type="term" value="F:monoatomic ion channel activity"/>
    <property type="evidence" value="ECO:0007669"/>
    <property type="project" value="InterPro"/>
</dbReference>
<evidence type="ECO:0000256" key="6">
    <source>
        <dbReference type="ARBA" id="ARBA00022925"/>
    </source>
</evidence>
<dbReference type="InterPro" id="IPR001425">
    <property type="entry name" value="Arc/bac/fun_rhodopsins"/>
</dbReference>
<dbReference type="GO" id="GO:0007602">
    <property type="term" value="P:phototransduction"/>
    <property type="evidence" value="ECO:0007669"/>
    <property type="project" value="UniProtKB-KW"/>
</dbReference>
<keyword evidence="4" id="KW-0716">Sensory transduction</keyword>
<dbReference type="PRINTS" id="PR00251">
    <property type="entry name" value="BACTRLOPSIN"/>
</dbReference>
<dbReference type="GO" id="GO:0009881">
    <property type="term" value="F:photoreceptor activity"/>
    <property type="evidence" value="ECO:0007669"/>
    <property type="project" value="UniProtKB-KW"/>
</dbReference>
<keyword evidence="5 11" id="KW-0812">Transmembrane</keyword>
<dbReference type="Pfam" id="PF01036">
    <property type="entry name" value="Bac_rhodopsin"/>
    <property type="match status" value="1"/>
</dbReference>
<dbReference type="GO" id="GO:0016020">
    <property type="term" value="C:membrane"/>
    <property type="evidence" value="ECO:0007669"/>
    <property type="project" value="UniProtKB-SubCell"/>
</dbReference>
<keyword evidence="7 11" id="KW-1133">Transmembrane helix</keyword>
<evidence type="ECO:0000256" key="9">
    <source>
        <dbReference type="ARBA" id="ARBA00023136"/>
    </source>
</evidence>
<name>A0AA49QB36_9STRA</name>
<feature type="transmembrane region" description="Helical" evidence="11">
    <location>
        <begin position="12"/>
        <end position="31"/>
    </location>
</feature>
<feature type="transmembrane region" description="Helical" evidence="11">
    <location>
        <begin position="219"/>
        <end position="243"/>
    </location>
</feature>
<comment type="subcellular location">
    <subcellularLocation>
        <location evidence="1">Membrane</location>
        <topology evidence="1">Multi-pass membrane protein</topology>
    </subcellularLocation>
</comment>
<protein>
    <submittedName>
        <fullName evidence="12">Rhodopsin</fullName>
    </submittedName>
</protein>
<feature type="transmembrane region" description="Helical" evidence="11">
    <location>
        <begin position="151"/>
        <end position="171"/>
    </location>
</feature>
<keyword evidence="6" id="KW-0681">Retinal protein</keyword>